<dbReference type="AlphaFoldDB" id="A0A1C9I2N7"/>
<dbReference type="EMBL" id="KX490811">
    <property type="protein sequence ID" value="AOO93175.1"/>
    <property type="molecule type" value="Genomic_DNA"/>
</dbReference>
<reference evidence="1" key="1">
    <citation type="journal article" date="2015" name="BMC Genomics">
        <title>Transcriptome profiling of a Rhizobium leguminosarum bv. trifolii rosR mutant reveals the role of the transcriptional regulator RosR in motility, synthesis of cell-surface components, and other cellular processes.</title>
        <authorList>
            <person name="Rachwal K."/>
            <person name="Matczynska E."/>
            <person name="Janczarek M."/>
        </authorList>
    </citation>
    <scope>NUCLEOTIDE SEQUENCE</scope>
    <source>
        <strain evidence="1">Rt24.2</strain>
    </source>
</reference>
<organism evidence="1">
    <name type="scientific">Rhizobium leguminosarum bv. trifolii</name>
    <dbReference type="NCBI Taxonomy" id="386"/>
    <lineage>
        <taxon>Bacteria</taxon>
        <taxon>Pseudomonadati</taxon>
        <taxon>Pseudomonadota</taxon>
        <taxon>Alphaproteobacteria</taxon>
        <taxon>Hyphomicrobiales</taxon>
        <taxon>Rhizobiaceae</taxon>
        <taxon>Rhizobium/Agrobacterium group</taxon>
        <taxon>Rhizobium</taxon>
    </lineage>
</organism>
<sequence>MPTSAPTTHRSWVVAQTSDATSPFALDRRAAFEFEAELAKEVYRHPQWLRRRSRCWLILVILLVDVEHCLSHLGFMPKHEKNDVELVRTWVLPPSATLGSSVRVKGILLELRARLPIASKKSLDIEQGELTLAMPASAKAEFHGAASVVATALEYIESMPVIPREIQDILSIKTSERHRWLKDGRLPSAGTRTVKLRGRARKITFHVFDPRVVEDLLNRGVVDEWREEDLAATAENRRRAAYKAKLTRSLKNAGKSSKTIERHPDDAATKLRGWEEFNVDGLLR</sequence>
<proteinExistence type="predicted"/>
<accession>A0A1C9I2N7</accession>
<protein>
    <submittedName>
        <fullName evidence="1">Uncharacterized protein</fullName>
    </submittedName>
</protein>
<evidence type="ECO:0000313" key="1">
    <source>
        <dbReference type="EMBL" id="AOO93175.1"/>
    </source>
</evidence>
<name>A0A1C9I2N7_RHILT</name>
<reference evidence="1" key="2">
    <citation type="journal article" date="2016" name="Front. Microbiol.">
        <title>The Regulatory Protein RosR Affects Rhizobium leguminosarum bv. trifolii Protein Profiles, Cell Surface Properties, and Symbiosis with Clover.</title>
        <authorList>
            <person name="Rachwal K."/>
            <person name="Boguszewska A."/>
            <person name="Kopcinska J."/>
            <person name="Karas M."/>
            <person name="Tchorzewski M."/>
            <person name="Janczarek M."/>
        </authorList>
    </citation>
    <scope>NUCLEOTIDE SEQUENCE</scope>
    <source>
        <strain evidence="1">Rt24.2</strain>
    </source>
</reference>